<evidence type="ECO:0000256" key="4">
    <source>
        <dbReference type="ARBA" id="ARBA00022692"/>
    </source>
</evidence>
<evidence type="ECO:0000256" key="7">
    <source>
        <dbReference type="SAM" id="MobiDB-lite"/>
    </source>
</evidence>
<evidence type="ECO:0000256" key="1">
    <source>
        <dbReference type="ARBA" id="ARBA00004127"/>
    </source>
</evidence>
<keyword evidence="3" id="KW-0813">Transport</keyword>
<evidence type="ECO:0000256" key="6">
    <source>
        <dbReference type="ARBA" id="ARBA00023136"/>
    </source>
</evidence>
<feature type="transmembrane region" description="Helical" evidence="8">
    <location>
        <begin position="73"/>
        <end position="91"/>
    </location>
</feature>
<organism evidence="10 11">
    <name type="scientific">Salinigranum rubrum</name>
    <dbReference type="NCBI Taxonomy" id="755307"/>
    <lineage>
        <taxon>Archaea</taxon>
        <taxon>Methanobacteriati</taxon>
        <taxon>Methanobacteriota</taxon>
        <taxon>Stenosarchaea group</taxon>
        <taxon>Halobacteria</taxon>
        <taxon>Halobacteriales</taxon>
        <taxon>Haloferacaceae</taxon>
        <taxon>Salinigranum</taxon>
    </lineage>
</organism>
<dbReference type="GO" id="GO:0022857">
    <property type="term" value="F:transmembrane transporter activity"/>
    <property type="evidence" value="ECO:0007669"/>
    <property type="project" value="InterPro"/>
</dbReference>
<dbReference type="GO" id="GO:0012505">
    <property type="term" value="C:endomembrane system"/>
    <property type="evidence" value="ECO:0007669"/>
    <property type="project" value="UniProtKB-SubCell"/>
</dbReference>
<dbReference type="InterPro" id="IPR036259">
    <property type="entry name" value="MFS_trans_sf"/>
</dbReference>
<feature type="transmembrane region" description="Helical" evidence="8">
    <location>
        <begin position="323"/>
        <end position="344"/>
    </location>
</feature>
<dbReference type="RefSeq" id="WP_103424597.1">
    <property type="nucleotide sequence ID" value="NZ_CP026309.1"/>
</dbReference>
<dbReference type="InterPro" id="IPR051788">
    <property type="entry name" value="MFS_Transporter"/>
</dbReference>
<keyword evidence="5 8" id="KW-1133">Transmembrane helix</keyword>
<feature type="transmembrane region" description="Helical" evidence="8">
    <location>
        <begin position="356"/>
        <end position="375"/>
    </location>
</feature>
<dbReference type="AlphaFoldDB" id="A0A2I8VIN0"/>
<dbReference type="EMBL" id="CP026309">
    <property type="protein sequence ID" value="AUV80909.1"/>
    <property type="molecule type" value="Genomic_DNA"/>
</dbReference>
<dbReference type="InterPro" id="IPR011701">
    <property type="entry name" value="MFS"/>
</dbReference>
<dbReference type="InterPro" id="IPR020846">
    <property type="entry name" value="MFS_dom"/>
</dbReference>
<dbReference type="GeneID" id="35591208"/>
<dbReference type="Proteomes" id="UP000236584">
    <property type="component" value="Chromosome"/>
</dbReference>
<keyword evidence="4 8" id="KW-0812">Transmembrane</keyword>
<dbReference type="PANTHER" id="PTHR23514">
    <property type="entry name" value="BYPASS OF STOP CODON PROTEIN 6"/>
    <property type="match status" value="1"/>
</dbReference>
<dbReference type="Pfam" id="PF07690">
    <property type="entry name" value="MFS_1"/>
    <property type="match status" value="2"/>
</dbReference>
<feature type="transmembrane region" description="Helical" evidence="8">
    <location>
        <begin position="192"/>
        <end position="211"/>
    </location>
</feature>
<name>A0A2I8VIN0_9EURY</name>
<feature type="transmembrane region" description="Helical" evidence="8">
    <location>
        <begin position="37"/>
        <end position="53"/>
    </location>
</feature>
<feature type="transmembrane region" description="Helical" evidence="8">
    <location>
        <begin position="299"/>
        <end position="317"/>
    </location>
</feature>
<evidence type="ECO:0000256" key="5">
    <source>
        <dbReference type="ARBA" id="ARBA00022989"/>
    </source>
</evidence>
<feature type="transmembrane region" description="Helical" evidence="8">
    <location>
        <begin position="127"/>
        <end position="145"/>
    </location>
</feature>
<dbReference type="PROSITE" id="PS50850">
    <property type="entry name" value="MFS"/>
    <property type="match status" value="1"/>
</dbReference>
<accession>A0A2I8VIN0</accession>
<feature type="transmembrane region" description="Helical" evidence="8">
    <location>
        <begin position="238"/>
        <end position="256"/>
    </location>
</feature>
<reference evidence="10 11" key="1">
    <citation type="submission" date="2018-01" db="EMBL/GenBank/DDBJ databases">
        <title>Complete genome sequence of Salinigranum rubrum GX10T, an extremely halophilic archaeon isolated from a marine solar saltern.</title>
        <authorList>
            <person name="Han S."/>
        </authorList>
    </citation>
    <scope>NUCLEOTIDE SEQUENCE [LARGE SCALE GENOMIC DNA]</scope>
    <source>
        <strain evidence="10 11">GX10</strain>
    </source>
</reference>
<feature type="region of interest" description="Disordered" evidence="7">
    <location>
        <begin position="1"/>
        <end position="21"/>
    </location>
</feature>
<protein>
    <submittedName>
        <fullName evidence="10">MFS transporter</fullName>
    </submittedName>
</protein>
<comment type="subcellular location">
    <subcellularLocation>
        <location evidence="1">Endomembrane system</location>
        <topology evidence="1">Multi-pass membrane protein</topology>
    </subcellularLocation>
</comment>
<evidence type="ECO:0000256" key="2">
    <source>
        <dbReference type="ARBA" id="ARBA00008335"/>
    </source>
</evidence>
<proteinExistence type="inferred from homology"/>
<feature type="domain" description="Major facilitator superfamily (MFS) profile" evidence="9">
    <location>
        <begin position="37"/>
        <end position="410"/>
    </location>
</feature>
<gene>
    <name evidence="10" type="ORF">C2R22_03920</name>
</gene>
<feature type="transmembrane region" description="Helical" evidence="8">
    <location>
        <begin position="166"/>
        <end position="186"/>
    </location>
</feature>
<feature type="transmembrane region" description="Helical" evidence="8">
    <location>
        <begin position="387"/>
        <end position="407"/>
    </location>
</feature>
<dbReference type="Gene3D" id="1.20.1250.20">
    <property type="entry name" value="MFS general substrate transporter like domains"/>
    <property type="match status" value="1"/>
</dbReference>
<feature type="transmembrane region" description="Helical" evidence="8">
    <location>
        <begin position="268"/>
        <end position="287"/>
    </location>
</feature>
<dbReference type="GO" id="GO:0016020">
    <property type="term" value="C:membrane"/>
    <property type="evidence" value="ECO:0007669"/>
    <property type="project" value="TreeGrafter"/>
</dbReference>
<feature type="compositionally biased region" description="Acidic residues" evidence="7">
    <location>
        <begin position="10"/>
        <end position="20"/>
    </location>
</feature>
<keyword evidence="11" id="KW-1185">Reference proteome</keyword>
<sequence length="417" mass="42770">MDSTAAPEAADSDADADAGAETEAGTAAVDPSLRRQWALVVFAFAALVGLLLQTRGALLPSFQTTFGVTEAQLGLLAPLASAASFLVVLVVGLRAGDVAFERALTLGLAGVSLALLVVWWVPTFALLVVAIVGATAAAGVVRALDRPVLSHLYPSARPRVFSLYEMSWAVGATTGPLLATATIALGDWRLTYLVAAACFGVLAVAVSRLDLPPSVGRERSFALSGLPDLLSHATVRTMVLALFCSVAVEAGVFTWLPFYATTFLARETATLLLSVYLVAYVPGRFLAGRVVARVGPERVVLAAAVGGGVALLALLSVRTALAAGVTSFTLGFFVSAVYPTVQAWATGALPEVSGPINAVANAAATLGVVVSPALVGFVAEATGITRAMWLLPLFMAGLLLLALGTVVRSRAAARPSS</sequence>
<keyword evidence="6 8" id="KW-0472">Membrane</keyword>
<evidence type="ECO:0000313" key="11">
    <source>
        <dbReference type="Proteomes" id="UP000236584"/>
    </source>
</evidence>
<dbReference type="PANTHER" id="PTHR23514:SF3">
    <property type="entry name" value="BYPASS OF STOP CODON PROTEIN 6"/>
    <property type="match status" value="1"/>
</dbReference>
<evidence type="ECO:0000259" key="9">
    <source>
        <dbReference type="PROSITE" id="PS50850"/>
    </source>
</evidence>
<evidence type="ECO:0000256" key="3">
    <source>
        <dbReference type="ARBA" id="ARBA00022448"/>
    </source>
</evidence>
<comment type="similarity">
    <text evidence="2">Belongs to the major facilitator superfamily.</text>
</comment>
<dbReference type="OrthoDB" id="306002at2157"/>
<dbReference type="KEGG" id="srub:C2R22_03920"/>
<dbReference type="SUPFAM" id="SSF103473">
    <property type="entry name" value="MFS general substrate transporter"/>
    <property type="match status" value="1"/>
</dbReference>
<evidence type="ECO:0000256" key="8">
    <source>
        <dbReference type="SAM" id="Phobius"/>
    </source>
</evidence>
<evidence type="ECO:0000313" key="10">
    <source>
        <dbReference type="EMBL" id="AUV80909.1"/>
    </source>
</evidence>